<name>F5YCD3_LEAAZ</name>
<dbReference type="PANTHER" id="PTHR35786">
    <property type="entry name" value="REDOX-SENSING TRANSCRIPTIONAL REPRESSOR REX"/>
    <property type="match status" value="1"/>
</dbReference>
<evidence type="ECO:0000256" key="5">
    <source>
        <dbReference type="ARBA" id="ARBA00023163"/>
    </source>
</evidence>
<protein>
    <recommendedName>
        <fullName evidence="6">Redox-sensing transcriptional repressor Rex</fullName>
    </recommendedName>
</protein>
<dbReference type="OrthoDB" id="369876at2"/>
<keyword evidence="6" id="KW-0520">NAD</keyword>
<keyword evidence="3 6" id="KW-0805">Transcription regulation</keyword>
<dbReference type="Pfam" id="PF02629">
    <property type="entry name" value="CoA_binding"/>
    <property type="match status" value="1"/>
</dbReference>
<dbReference type="Gene3D" id="3.40.50.720">
    <property type="entry name" value="NAD(P)-binding Rossmann-like Domain"/>
    <property type="match status" value="1"/>
</dbReference>
<organism evidence="8 9">
    <name type="scientific">Leadbettera azotonutricia (strain ATCC BAA-888 / DSM 13862 / ZAS-9)</name>
    <name type="common">Treponema azotonutricium</name>
    <dbReference type="NCBI Taxonomy" id="545695"/>
    <lineage>
        <taxon>Bacteria</taxon>
        <taxon>Pseudomonadati</taxon>
        <taxon>Spirochaetota</taxon>
        <taxon>Spirochaetia</taxon>
        <taxon>Spirochaetales</taxon>
        <taxon>Breznakiellaceae</taxon>
        <taxon>Leadbettera</taxon>
    </lineage>
</organism>
<keyword evidence="1 6" id="KW-0963">Cytoplasm</keyword>
<evidence type="ECO:0000256" key="1">
    <source>
        <dbReference type="ARBA" id="ARBA00022490"/>
    </source>
</evidence>
<evidence type="ECO:0000256" key="6">
    <source>
        <dbReference type="HAMAP-Rule" id="MF_01131"/>
    </source>
</evidence>
<dbReference type="EMBL" id="CP001841">
    <property type="protein sequence ID" value="AEF81586.1"/>
    <property type="molecule type" value="Genomic_DNA"/>
</dbReference>
<evidence type="ECO:0000259" key="7">
    <source>
        <dbReference type="SMART" id="SM00881"/>
    </source>
</evidence>
<dbReference type="InterPro" id="IPR022876">
    <property type="entry name" value="Tscrpt_rep_Rex"/>
</dbReference>
<dbReference type="GO" id="GO:0045892">
    <property type="term" value="P:negative regulation of DNA-templated transcription"/>
    <property type="evidence" value="ECO:0007669"/>
    <property type="project" value="InterPro"/>
</dbReference>
<gene>
    <name evidence="6" type="primary">rex</name>
    <name evidence="8" type="ordered locus">TREAZ_2879</name>
</gene>
<dbReference type="InterPro" id="IPR036291">
    <property type="entry name" value="NAD(P)-bd_dom_sf"/>
</dbReference>
<dbReference type="GO" id="GO:0003700">
    <property type="term" value="F:DNA-binding transcription factor activity"/>
    <property type="evidence" value="ECO:0007669"/>
    <property type="project" value="UniProtKB-UniRule"/>
</dbReference>
<dbReference type="GO" id="GO:0003677">
    <property type="term" value="F:DNA binding"/>
    <property type="evidence" value="ECO:0007669"/>
    <property type="project" value="UniProtKB-UniRule"/>
</dbReference>
<dbReference type="HAMAP" id="MF_01131">
    <property type="entry name" value="Rex"/>
    <property type="match status" value="1"/>
</dbReference>
<dbReference type="Proteomes" id="UP000009222">
    <property type="component" value="Chromosome"/>
</dbReference>
<dbReference type="KEGG" id="taz:TREAZ_2879"/>
<sequence length="190" mass="20080">MRILEHSGEPLTSAQIEALTGWSSNTIRKDISYLGGDETGAAVGSSSGYAPEVLLPAISRALGLDRRRKFCVVGLGRLGSAYLNSGTMEFGGFELAAGFDTNVNRTEILKSPVPLYPAYKMGEVIGRFEIEIALLCVPAENAQAAAEKLAASGIRGIVNFAPQVLTVPPSVAVRNVYVADELRALAIAIN</sequence>
<dbReference type="InParanoid" id="F5YCD3"/>
<proteinExistence type="inferred from homology"/>
<keyword evidence="4 6" id="KW-0238">DNA-binding</keyword>
<dbReference type="InterPro" id="IPR036388">
    <property type="entry name" value="WH-like_DNA-bd_sf"/>
</dbReference>
<dbReference type="PANTHER" id="PTHR35786:SF1">
    <property type="entry name" value="REDOX-SENSING TRANSCRIPTIONAL REPRESSOR REX 1"/>
    <property type="match status" value="1"/>
</dbReference>
<comment type="subcellular location">
    <subcellularLocation>
        <location evidence="6">Cytoplasm</location>
    </subcellularLocation>
</comment>
<keyword evidence="9" id="KW-1185">Reference proteome</keyword>
<reference evidence="9" key="1">
    <citation type="submission" date="2009-12" db="EMBL/GenBank/DDBJ databases">
        <title>Complete sequence of Treponema azotonutricium strain ZAS-9.</title>
        <authorList>
            <person name="Tetu S.G."/>
            <person name="Matson E."/>
            <person name="Ren Q."/>
            <person name="Seshadri R."/>
            <person name="Elbourne L."/>
            <person name="Hassan K.A."/>
            <person name="Durkin A."/>
            <person name="Radune D."/>
            <person name="Mohamoud Y."/>
            <person name="Shay R."/>
            <person name="Jin S."/>
            <person name="Zhang X."/>
            <person name="Lucey K."/>
            <person name="Ballor N.R."/>
            <person name="Ottesen E."/>
            <person name="Rosenthal R."/>
            <person name="Allen A."/>
            <person name="Leadbetter J.R."/>
            <person name="Paulsen I.T."/>
        </authorList>
    </citation>
    <scope>NUCLEOTIDE SEQUENCE [LARGE SCALE GENOMIC DNA]</scope>
    <source>
        <strain evidence="9">ATCC BAA-888 / DSM 13862 / ZAS-9</strain>
    </source>
</reference>
<accession>F5YCD3</accession>
<evidence type="ECO:0000313" key="9">
    <source>
        <dbReference type="Proteomes" id="UP000009222"/>
    </source>
</evidence>
<keyword evidence="5 6" id="KW-0804">Transcription</keyword>
<dbReference type="STRING" id="545695.TREAZ_2879"/>
<dbReference type="AlphaFoldDB" id="F5YCD3"/>
<dbReference type="InterPro" id="IPR003781">
    <property type="entry name" value="CoA-bd"/>
</dbReference>
<dbReference type="GO" id="GO:0051775">
    <property type="term" value="P:response to redox state"/>
    <property type="evidence" value="ECO:0007669"/>
    <property type="project" value="InterPro"/>
</dbReference>
<evidence type="ECO:0000256" key="3">
    <source>
        <dbReference type="ARBA" id="ARBA00023015"/>
    </source>
</evidence>
<evidence type="ECO:0000256" key="4">
    <source>
        <dbReference type="ARBA" id="ARBA00023125"/>
    </source>
</evidence>
<reference evidence="8 9" key="2">
    <citation type="journal article" date="2011" name="ISME J.">
        <title>RNA-seq reveals cooperative metabolic interactions between two termite-gut spirochete species in co-culture.</title>
        <authorList>
            <person name="Rosenthal A.Z."/>
            <person name="Matson E.G."/>
            <person name="Eldar A."/>
            <person name="Leadbetter J.R."/>
        </authorList>
    </citation>
    <scope>NUCLEOTIDE SEQUENCE [LARGE SCALE GENOMIC DNA]</scope>
    <source>
        <strain evidence="9">ATCC BAA-888 / DSM 13862 / ZAS-9</strain>
    </source>
</reference>
<comment type="subunit">
    <text evidence="6">Homodimer.</text>
</comment>
<comment type="similarity">
    <text evidence="6">Belongs to the transcriptional regulatory Rex family.</text>
</comment>
<dbReference type="RefSeq" id="WP_015712661.1">
    <property type="nucleotide sequence ID" value="NC_015577.1"/>
</dbReference>
<dbReference type="eggNOG" id="COG2344">
    <property type="taxonomic scope" value="Bacteria"/>
</dbReference>
<feature type="domain" description="CoA-binding" evidence="7">
    <location>
        <begin position="63"/>
        <end position="164"/>
    </location>
</feature>
<dbReference type="SMART" id="SM00881">
    <property type="entry name" value="CoA_binding"/>
    <property type="match status" value="1"/>
</dbReference>
<feature type="binding site" evidence="6">
    <location>
        <begin position="74"/>
        <end position="79"/>
    </location>
    <ligand>
        <name>NAD(+)</name>
        <dbReference type="ChEBI" id="CHEBI:57540"/>
    </ligand>
</feature>
<evidence type="ECO:0000313" key="8">
    <source>
        <dbReference type="EMBL" id="AEF81586.1"/>
    </source>
</evidence>
<comment type="caution">
    <text evidence="6">Lacks conserved residue(s) required for the propagation of feature annotation.</text>
</comment>
<evidence type="ECO:0000256" key="2">
    <source>
        <dbReference type="ARBA" id="ARBA00022491"/>
    </source>
</evidence>
<dbReference type="GO" id="GO:0005737">
    <property type="term" value="C:cytoplasm"/>
    <property type="evidence" value="ECO:0007669"/>
    <property type="project" value="UniProtKB-SubCell"/>
</dbReference>
<comment type="function">
    <text evidence="6">Modulates transcription in response to changes in cellular NADH/NAD(+) redox state.</text>
</comment>
<dbReference type="HOGENOM" id="CLU_061534_1_0_12"/>
<dbReference type="SUPFAM" id="SSF51735">
    <property type="entry name" value="NAD(P)-binding Rossmann-fold domains"/>
    <property type="match status" value="1"/>
</dbReference>
<dbReference type="Gene3D" id="1.10.10.10">
    <property type="entry name" value="Winged helix-like DNA-binding domain superfamily/Winged helix DNA-binding domain"/>
    <property type="match status" value="1"/>
</dbReference>
<keyword evidence="2 6" id="KW-0678">Repressor</keyword>